<evidence type="ECO:0000256" key="2">
    <source>
        <dbReference type="ARBA" id="ARBA00022603"/>
    </source>
</evidence>
<dbReference type="InterPro" id="IPR042296">
    <property type="entry name" value="tRNA_met_Trm1_C"/>
</dbReference>
<comment type="caution">
    <text evidence="11">The sequence shown here is derived from an EMBL/GenBank/DDBJ whole genome shotgun (WGS) entry which is preliminary data.</text>
</comment>
<dbReference type="FunFam" id="3.30.56.70:FF:000001">
    <property type="entry name" value="tRNA (guanine(26)-N(2))-dimethyltransferase"/>
    <property type="match status" value="1"/>
</dbReference>
<name>A0AAV2YVA2_9STRA</name>
<evidence type="ECO:0000313" key="11">
    <source>
        <dbReference type="EMBL" id="DAZ98251.1"/>
    </source>
</evidence>
<dbReference type="GO" id="GO:0002940">
    <property type="term" value="P:tRNA N2-guanine methylation"/>
    <property type="evidence" value="ECO:0007669"/>
    <property type="project" value="TreeGrafter"/>
</dbReference>
<feature type="region of interest" description="Disordered" evidence="10">
    <location>
        <begin position="457"/>
        <end position="535"/>
    </location>
</feature>
<dbReference type="PANTHER" id="PTHR10631:SF3">
    <property type="entry name" value="TRNA (GUANINE(26)-N(2))-DIMETHYLTRANSFERASE"/>
    <property type="match status" value="1"/>
</dbReference>
<reference evidence="11" key="1">
    <citation type="submission" date="2022-11" db="EMBL/GenBank/DDBJ databases">
        <authorList>
            <person name="Morgan W.R."/>
            <person name="Tartar A."/>
        </authorList>
    </citation>
    <scope>NUCLEOTIDE SEQUENCE</scope>
    <source>
        <strain evidence="11">ARSEF 373</strain>
    </source>
</reference>
<evidence type="ECO:0000256" key="1">
    <source>
        <dbReference type="ARBA" id="ARBA00022555"/>
    </source>
</evidence>
<gene>
    <name evidence="11" type="ORF">N0F65_008936</name>
</gene>
<sequence length="535" mass="59485">MTNFAELAKKLQTKPAPAGHKIIREGNGVMIFPEQNKVFYNNVQVLNRDLSIAMISEFARTRAREQLARRDKKAATAEGKEYEPVTYTAEQIEQHITENAETSGIKIFEALSASGLRSIRYFQQIPGVKSILVNDMDAAAVHSIRENIKFNELPLDRVIPNEADATDVMYSHRKEKDQFDVIDLDPYGSASIFLDGAVQAVANGGLLCVTCTDMAVLSGKTPEVCFSRYGSVPNKSTYLHEMALRTVLQSIEAAANKYARHIVPIASCSIDFYVRVFVRVYKSPVNVKKAMTKLSYVYQCVSCDSFHLQPLGVASGNSYHASRGPVVGQSCDQCNGKFKMAGPIWSAPIHDRDVVLRIRDTVAKSKDEFPTKDRLHGLLTTISEELVDAPLHYTLPALSKTLHCTNARMDQMQSAIRAAGYEVSQFHKVPDAIKTTAPNDVMWDIMRCWVKKHPLNKKREGQETPGSRILAKEPKIEADFTSRRPAAHEKTKALRFPHNPEPNWGPKPRAVGNKATADATNDAPDAKKAKTEEAK</sequence>
<dbReference type="InterPro" id="IPR029063">
    <property type="entry name" value="SAM-dependent_MTases_sf"/>
</dbReference>
<dbReference type="GO" id="GO:0160104">
    <property type="term" value="F:tRNA (guanine(26)-N2)-dimethyltransferase activity"/>
    <property type="evidence" value="ECO:0007669"/>
    <property type="project" value="UniProtKB-UniRule"/>
</dbReference>
<dbReference type="Pfam" id="PF02005">
    <property type="entry name" value="TRM"/>
    <property type="match status" value="1"/>
</dbReference>
<evidence type="ECO:0000256" key="8">
    <source>
        <dbReference type="ARBA" id="ARBA00051897"/>
    </source>
</evidence>
<evidence type="ECO:0000256" key="7">
    <source>
        <dbReference type="ARBA" id="ARBA00039099"/>
    </source>
</evidence>
<dbReference type="Gene3D" id="3.30.56.70">
    <property type="entry name" value="N2,N2-dimethylguanosine tRNA methyltransferase, C-terminal domain"/>
    <property type="match status" value="1"/>
</dbReference>
<keyword evidence="2 9" id="KW-0489">Methyltransferase</keyword>
<dbReference type="InterPro" id="IPR002905">
    <property type="entry name" value="Trm1"/>
</dbReference>
<dbReference type="Gene3D" id="3.40.50.150">
    <property type="entry name" value="Vaccinia Virus protein VP39"/>
    <property type="match status" value="1"/>
</dbReference>
<feature type="compositionally biased region" description="Basic and acidic residues" evidence="10">
    <location>
        <begin position="524"/>
        <end position="535"/>
    </location>
</feature>
<dbReference type="EMBL" id="DAKRPA010000111">
    <property type="protein sequence ID" value="DAZ98251.1"/>
    <property type="molecule type" value="Genomic_DNA"/>
</dbReference>
<dbReference type="Proteomes" id="UP001146120">
    <property type="component" value="Unassembled WGS sequence"/>
</dbReference>
<keyword evidence="1 9" id="KW-0820">tRNA-binding</keyword>
<comment type="catalytic activity">
    <reaction evidence="8 9">
        <text>guanosine(26) in tRNA + 2 S-adenosyl-L-methionine = N(2)-dimethylguanosine(26) in tRNA + 2 S-adenosyl-L-homocysteine + 2 H(+)</text>
        <dbReference type="Rhea" id="RHEA:43140"/>
        <dbReference type="Rhea" id="RHEA-COMP:10359"/>
        <dbReference type="Rhea" id="RHEA-COMP:10360"/>
        <dbReference type="ChEBI" id="CHEBI:15378"/>
        <dbReference type="ChEBI" id="CHEBI:57856"/>
        <dbReference type="ChEBI" id="CHEBI:59789"/>
        <dbReference type="ChEBI" id="CHEBI:74269"/>
        <dbReference type="ChEBI" id="CHEBI:74513"/>
        <dbReference type="EC" id="2.1.1.216"/>
    </reaction>
</comment>
<dbReference type="GO" id="GO:0005634">
    <property type="term" value="C:nucleus"/>
    <property type="evidence" value="ECO:0007669"/>
    <property type="project" value="TreeGrafter"/>
</dbReference>
<feature type="compositionally biased region" description="Basic and acidic residues" evidence="10">
    <location>
        <begin position="470"/>
        <end position="492"/>
    </location>
</feature>
<keyword evidence="6 9" id="KW-0694">RNA-binding</keyword>
<keyword evidence="5 9" id="KW-0819">tRNA processing</keyword>
<dbReference type="NCBIfam" id="TIGR00308">
    <property type="entry name" value="TRM1"/>
    <property type="match status" value="1"/>
</dbReference>
<evidence type="ECO:0000256" key="4">
    <source>
        <dbReference type="ARBA" id="ARBA00022691"/>
    </source>
</evidence>
<accession>A0AAV2YVA2</accession>
<proteinExistence type="inferred from homology"/>
<protein>
    <recommendedName>
        <fullName evidence="7 9">tRNA (guanine(26)-N(2))-dimethyltransferase</fullName>
        <ecNumber evidence="7 9">2.1.1.216</ecNumber>
    </recommendedName>
</protein>
<keyword evidence="4 9" id="KW-0949">S-adenosyl-L-methionine</keyword>
<feature type="compositionally biased region" description="Low complexity" evidence="10">
    <location>
        <begin position="513"/>
        <end position="523"/>
    </location>
</feature>
<dbReference type="PROSITE" id="PS51626">
    <property type="entry name" value="SAM_MT_TRM1"/>
    <property type="match status" value="1"/>
</dbReference>
<dbReference type="GO" id="GO:0000049">
    <property type="term" value="F:tRNA binding"/>
    <property type="evidence" value="ECO:0007669"/>
    <property type="project" value="UniProtKB-UniRule"/>
</dbReference>
<dbReference type="SUPFAM" id="SSF53335">
    <property type="entry name" value="S-adenosyl-L-methionine-dependent methyltransferases"/>
    <property type="match status" value="1"/>
</dbReference>
<dbReference type="PANTHER" id="PTHR10631">
    <property type="entry name" value="N 2 ,N 2 -DIMETHYLGUANOSINE TRNA METHYLTRANSFERASE"/>
    <property type="match status" value="1"/>
</dbReference>
<evidence type="ECO:0000256" key="5">
    <source>
        <dbReference type="ARBA" id="ARBA00022694"/>
    </source>
</evidence>
<dbReference type="EC" id="2.1.1.216" evidence="7 9"/>
<evidence type="ECO:0000313" key="12">
    <source>
        <dbReference type="Proteomes" id="UP001146120"/>
    </source>
</evidence>
<evidence type="ECO:0000256" key="10">
    <source>
        <dbReference type="SAM" id="MobiDB-lite"/>
    </source>
</evidence>
<dbReference type="AlphaFoldDB" id="A0AAV2YVA2"/>
<keyword evidence="3 9" id="KW-0808">Transferase</keyword>
<reference evidence="11" key="2">
    <citation type="journal article" date="2023" name="Microbiol Resour">
        <title>Decontamination and Annotation of the Draft Genome Sequence of the Oomycete Lagenidium giganteum ARSEF 373.</title>
        <authorList>
            <person name="Morgan W.R."/>
            <person name="Tartar A."/>
        </authorList>
    </citation>
    <scope>NUCLEOTIDE SEQUENCE</scope>
    <source>
        <strain evidence="11">ARSEF 373</strain>
    </source>
</reference>
<evidence type="ECO:0000256" key="9">
    <source>
        <dbReference type="PROSITE-ProRule" id="PRU00958"/>
    </source>
</evidence>
<organism evidence="11 12">
    <name type="scientific">Lagenidium giganteum</name>
    <dbReference type="NCBI Taxonomy" id="4803"/>
    <lineage>
        <taxon>Eukaryota</taxon>
        <taxon>Sar</taxon>
        <taxon>Stramenopiles</taxon>
        <taxon>Oomycota</taxon>
        <taxon>Peronosporomycetes</taxon>
        <taxon>Pythiales</taxon>
        <taxon>Pythiaceae</taxon>
    </lineage>
</organism>
<comment type="similarity">
    <text evidence="9">Belongs to the class I-like SAM-binding methyltransferase superfamily. Trm1 family.</text>
</comment>
<keyword evidence="12" id="KW-1185">Reference proteome</keyword>
<evidence type="ECO:0000256" key="6">
    <source>
        <dbReference type="ARBA" id="ARBA00022884"/>
    </source>
</evidence>
<evidence type="ECO:0000256" key="3">
    <source>
        <dbReference type="ARBA" id="ARBA00022679"/>
    </source>
</evidence>